<evidence type="ECO:0000313" key="3">
    <source>
        <dbReference type="Proteomes" id="UP001390339"/>
    </source>
</evidence>
<proteinExistence type="predicted"/>
<dbReference type="EMBL" id="JAPCWZ010000004">
    <property type="protein sequence ID" value="KAK8869108.1"/>
    <property type="molecule type" value="Genomic_DNA"/>
</dbReference>
<keyword evidence="3" id="KW-1185">Reference proteome</keyword>
<evidence type="ECO:0000313" key="2">
    <source>
        <dbReference type="EMBL" id="KAK8872473.1"/>
    </source>
</evidence>
<gene>
    <name evidence="2" type="ORF">PGQ11_002987</name>
    <name evidence="1" type="ORF">PGQ11_007686</name>
</gene>
<comment type="caution">
    <text evidence="2">The sequence shown here is derived from an EMBL/GenBank/DDBJ whole genome shotgun (WGS) entry which is preliminary data.</text>
</comment>
<reference evidence="2" key="1">
    <citation type="submission" date="2023-01" db="EMBL/GenBank/DDBJ databases">
        <authorList>
            <person name="Sorensen T."/>
        </authorList>
    </citation>
    <scope>NUCLEOTIDE SEQUENCE</scope>
    <source>
        <strain evidence="2">AAU 773</strain>
    </source>
</reference>
<sequence length="67" mass="7679">MDHGTGLVAVPRQGILKRPVAPGLQSSMTVSALRWKLREVLREVLHEGFVHWRTPLWVWLSHEPTSK</sequence>
<accession>A0ABR2J3U7</accession>
<name>A0ABR2J3U7_9PEZI</name>
<organism evidence="2 3">
    <name type="scientific">Apiospora arundinis</name>
    <dbReference type="NCBI Taxonomy" id="335852"/>
    <lineage>
        <taxon>Eukaryota</taxon>
        <taxon>Fungi</taxon>
        <taxon>Dikarya</taxon>
        <taxon>Ascomycota</taxon>
        <taxon>Pezizomycotina</taxon>
        <taxon>Sordariomycetes</taxon>
        <taxon>Xylariomycetidae</taxon>
        <taxon>Amphisphaeriales</taxon>
        <taxon>Apiosporaceae</taxon>
        <taxon>Apiospora</taxon>
    </lineage>
</organism>
<evidence type="ECO:0000313" key="1">
    <source>
        <dbReference type="EMBL" id="KAK8869108.1"/>
    </source>
</evidence>
<reference evidence="2 3" key="2">
    <citation type="journal article" date="2024" name="IMA Fungus">
        <title>Apiospora arundinis, a panoply of carbohydrate-active enzymes and secondary metabolites.</title>
        <authorList>
            <person name="Sorensen T."/>
            <person name="Petersen C."/>
            <person name="Muurmann A.T."/>
            <person name="Christiansen J.V."/>
            <person name="Brundto M.L."/>
            <person name="Overgaard C.K."/>
            <person name="Boysen A.T."/>
            <person name="Wollenberg R.D."/>
            <person name="Larsen T.O."/>
            <person name="Sorensen J.L."/>
            <person name="Nielsen K.L."/>
            <person name="Sondergaard T.E."/>
        </authorList>
    </citation>
    <scope>NUCLEOTIDE SEQUENCE [LARGE SCALE GENOMIC DNA]</scope>
    <source>
        <strain evidence="2 3">AAU 773</strain>
    </source>
</reference>
<protein>
    <submittedName>
        <fullName evidence="2">Uncharacterized protein</fullName>
    </submittedName>
</protein>
<dbReference type="Proteomes" id="UP001390339">
    <property type="component" value="Unassembled WGS sequence"/>
</dbReference>
<dbReference type="EMBL" id="JAPCWZ010000003">
    <property type="protein sequence ID" value="KAK8872473.1"/>
    <property type="molecule type" value="Genomic_DNA"/>
</dbReference>